<evidence type="ECO:0000313" key="5">
    <source>
        <dbReference type="Proteomes" id="UP000054144"/>
    </source>
</evidence>
<reference evidence="4 5" key="1">
    <citation type="journal article" date="2015" name="Fungal Genet. Biol.">
        <title>Evolution of novel wood decay mechanisms in Agaricales revealed by the genome sequences of Fistulina hepatica and Cylindrobasidium torrendii.</title>
        <authorList>
            <person name="Floudas D."/>
            <person name="Held B.W."/>
            <person name="Riley R."/>
            <person name="Nagy L.G."/>
            <person name="Koehler G."/>
            <person name="Ransdell A.S."/>
            <person name="Younus H."/>
            <person name="Chow J."/>
            <person name="Chiniquy J."/>
            <person name="Lipzen A."/>
            <person name="Tritt A."/>
            <person name="Sun H."/>
            <person name="Haridas S."/>
            <person name="LaButti K."/>
            <person name="Ohm R.A."/>
            <person name="Kues U."/>
            <person name="Blanchette R.A."/>
            <person name="Grigoriev I.V."/>
            <person name="Minto R.E."/>
            <person name="Hibbett D.S."/>
        </authorList>
    </citation>
    <scope>NUCLEOTIDE SEQUENCE [LARGE SCALE GENOMIC DNA]</scope>
    <source>
        <strain evidence="4 5">ATCC 64428</strain>
    </source>
</reference>
<evidence type="ECO:0000259" key="3">
    <source>
        <dbReference type="PROSITE" id="PS51388"/>
    </source>
</evidence>
<dbReference type="PANTHER" id="PTHR11566:SF21">
    <property type="entry name" value="DYNAMIN RELATED PROTEIN 1, ISOFORM A"/>
    <property type="match status" value="1"/>
</dbReference>
<dbReference type="Proteomes" id="UP000054144">
    <property type="component" value="Unassembled WGS sequence"/>
</dbReference>
<gene>
    <name evidence="4" type="ORF">FISHEDRAFT_58621</name>
</gene>
<protein>
    <recommendedName>
        <fullName evidence="3">GED domain-containing protein</fullName>
    </recommendedName>
</protein>
<dbReference type="GO" id="GO:0005525">
    <property type="term" value="F:GTP binding"/>
    <property type="evidence" value="ECO:0007669"/>
    <property type="project" value="InterPro"/>
</dbReference>
<dbReference type="InterPro" id="IPR003130">
    <property type="entry name" value="GED"/>
</dbReference>
<dbReference type="EMBL" id="KN881803">
    <property type="protein sequence ID" value="KIY48903.1"/>
    <property type="molecule type" value="Genomic_DNA"/>
</dbReference>
<dbReference type="GO" id="GO:0016020">
    <property type="term" value="C:membrane"/>
    <property type="evidence" value="ECO:0007669"/>
    <property type="project" value="TreeGrafter"/>
</dbReference>
<dbReference type="InterPro" id="IPR045063">
    <property type="entry name" value="Dynamin_N"/>
</dbReference>
<evidence type="ECO:0000256" key="2">
    <source>
        <dbReference type="ARBA" id="ARBA00023134"/>
    </source>
</evidence>
<dbReference type="Pfam" id="PF02212">
    <property type="entry name" value="GED"/>
    <property type="match status" value="1"/>
</dbReference>
<keyword evidence="1" id="KW-0547">Nucleotide-binding</keyword>
<dbReference type="SMART" id="SM00053">
    <property type="entry name" value="DYNc"/>
    <property type="match status" value="1"/>
</dbReference>
<accession>A0A0D7ADF8</accession>
<dbReference type="InterPro" id="IPR001401">
    <property type="entry name" value="Dynamin_GTPase"/>
</dbReference>
<keyword evidence="5" id="KW-1185">Reference proteome</keyword>
<dbReference type="GO" id="GO:0048312">
    <property type="term" value="P:intracellular distribution of mitochondria"/>
    <property type="evidence" value="ECO:0007669"/>
    <property type="project" value="TreeGrafter"/>
</dbReference>
<dbReference type="GO" id="GO:0005739">
    <property type="term" value="C:mitochondrion"/>
    <property type="evidence" value="ECO:0007669"/>
    <property type="project" value="TreeGrafter"/>
</dbReference>
<dbReference type="OrthoDB" id="5061070at2759"/>
<dbReference type="InterPro" id="IPR027417">
    <property type="entry name" value="P-loop_NTPase"/>
</dbReference>
<name>A0A0D7ADF8_9AGAR</name>
<keyword evidence="2" id="KW-0342">GTP-binding</keyword>
<evidence type="ECO:0000313" key="4">
    <source>
        <dbReference type="EMBL" id="KIY48903.1"/>
    </source>
</evidence>
<organism evidence="4 5">
    <name type="scientific">Fistulina hepatica ATCC 64428</name>
    <dbReference type="NCBI Taxonomy" id="1128425"/>
    <lineage>
        <taxon>Eukaryota</taxon>
        <taxon>Fungi</taxon>
        <taxon>Dikarya</taxon>
        <taxon>Basidiomycota</taxon>
        <taxon>Agaricomycotina</taxon>
        <taxon>Agaricomycetes</taxon>
        <taxon>Agaricomycetidae</taxon>
        <taxon>Agaricales</taxon>
        <taxon>Fistulinaceae</taxon>
        <taxon>Fistulina</taxon>
    </lineage>
</organism>
<dbReference type="InterPro" id="IPR000375">
    <property type="entry name" value="Dynamin_stalk"/>
</dbReference>
<dbReference type="PRINTS" id="PR00195">
    <property type="entry name" value="DYNAMIN"/>
</dbReference>
<dbReference type="GO" id="GO:0000266">
    <property type="term" value="P:mitochondrial fission"/>
    <property type="evidence" value="ECO:0007669"/>
    <property type="project" value="TreeGrafter"/>
</dbReference>
<dbReference type="SUPFAM" id="SSF52540">
    <property type="entry name" value="P-loop containing nucleoside triphosphate hydrolases"/>
    <property type="match status" value="1"/>
</dbReference>
<dbReference type="Pfam" id="PF00350">
    <property type="entry name" value="Dynamin_N"/>
    <property type="match status" value="1"/>
</dbReference>
<proteinExistence type="predicted"/>
<dbReference type="GO" id="GO:0006897">
    <property type="term" value="P:endocytosis"/>
    <property type="evidence" value="ECO:0007669"/>
    <property type="project" value="TreeGrafter"/>
</dbReference>
<dbReference type="Pfam" id="PF01031">
    <property type="entry name" value="Dynamin_M"/>
    <property type="match status" value="1"/>
</dbReference>
<dbReference type="PROSITE" id="PS51388">
    <property type="entry name" value="GED"/>
    <property type="match status" value="1"/>
</dbReference>
<dbReference type="GO" id="GO:0016559">
    <property type="term" value="P:peroxisome fission"/>
    <property type="evidence" value="ECO:0007669"/>
    <property type="project" value="TreeGrafter"/>
</dbReference>
<sequence>MAASPKPESLDVRSSETIDSLSDAASSLLNSDTEAKPAVNATDINSSIFARKWKEIITLHKDLTELGASDFSQHHARVTVIGGQSVGKSSLVETVSGISVPRDSGTCTRCPMECTMSSGGESWSCQISLRYDHDSEGIALLEPRTEEFGPRLTTQADVELWLRRAQAAILSPHWSKEYFYNKEAIDIRPGLDSQRLPFSKNAVVMHLQDPSFTDLSFVDLPGLIQNAEQNMINLVKDLVVALIKGDNTIILVTSDEWRQCVWLARPIPRASGQSPDTVSEGQISAREKWKALLEGRSVDHKLLHGYFCVRLRDEAERSRNSARSEAEAAANLFFSQKPWNEIKDGSRFGVSNLVDYLSRLLIRLIEANLPHLRNDIRRLLEECVSDLSELPSRIEAKDGEVNAEAMILANRFCDDVRRAVTGTDCPRDLKIFVQTNRKHCALLKQAIRQTSPNFTPRAVSVDSESNAPKITSSDVRELIEGSKTWEFPGHIPFEVTTTLVHQFTSTWTKPTMQCFDRVCENLHIFMDDLTRRHFGMLPNLLKFVSQRLDAVRKEAEEQLRRHIARETGDPVFTQNDDLLESAKKVWHNKYCETPQPANLFGGGGLRVAVTAAVHDDVLDIMALVRAYFEVAYKACFQRVIDTVPILIEHELNRALADGLLRMLVSGLVNGTQPLATLLDEDPAISRRRKALCAKQKRLEQIRARLERWELDALTYRLELVSLEPGHSSVPQSKDDGTECIRGRLV</sequence>
<feature type="domain" description="GED" evidence="3">
    <location>
        <begin position="617"/>
        <end position="713"/>
    </location>
</feature>
<dbReference type="GO" id="GO:0003924">
    <property type="term" value="F:GTPase activity"/>
    <property type="evidence" value="ECO:0007669"/>
    <property type="project" value="InterPro"/>
</dbReference>
<dbReference type="AlphaFoldDB" id="A0A0D7ADF8"/>
<dbReference type="InterPro" id="IPR020850">
    <property type="entry name" value="GED_dom"/>
</dbReference>
<dbReference type="Gene3D" id="3.40.50.300">
    <property type="entry name" value="P-loop containing nucleotide triphosphate hydrolases"/>
    <property type="match status" value="1"/>
</dbReference>
<dbReference type="GO" id="GO:0005874">
    <property type="term" value="C:microtubule"/>
    <property type="evidence" value="ECO:0007669"/>
    <property type="project" value="TreeGrafter"/>
</dbReference>
<dbReference type="Gene3D" id="1.20.120.1240">
    <property type="entry name" value="Dynamin, middle domain"/>
    <property type="match status" value="1"/>
</dbReference>
<dbReference type="GO" id="GO:0008017">
    <property type="term" value="F:microtubule binding"/>
    <property type="evidence" value="ECO:0007669"/>
    <property type="project" value="TreeGrafter"/>
</dbReference>
<evidence type="ECO:0000256" key="1">
    <source>
        <dbReference type="ARBA" id="ARBA00022741"/>
    </source>
</evidence>
<dbReference type="PANTHER" id="PTHR11566">
    <property type="entry name" value="DYNAMIN"/>
    <property type="match status" value="1"/>
</dbReference>
<dbReference type="InterPro" id="IPR022812">
    <property type="entry name" value="Dynamin"/>
</dbReference>